<evidence type="ECO:0000313" key="7">
    <source>
        <dbReference type="Proteomes" id="UP000192223"/>
    </source>
</evidence>
<evidence type="ECO:0000256" key="4">
    <source>
        <dbReference type="ARBA" id="ARBA00022801"/>
    </source>
</evidence>
<dbReference type="Proteomes" id="UP000192223">
    <property type="component" value="Unplaced"/>
</dbReference>
<keyword evidence="3 6" id="KW-0732">Signal</keyword>
<evidence type="ECO:0000256" key="5">
    <source>
        <dbReference type="ARBA" id="ARBA00023180"/>
    </source>
</evidence>
<dbReference type="AlphaFoldDB" id="A0A1W4WEP0"/>
<reference evidence="8" key="1">
    <citation type="submission" date="2025-08" db="UniProtKB">
        <authorList>
            <consortium name="RefSeq"/>
        </authorList>
    </citation>
    <scope>IDENTIFICATION</scope>
    <source>
        <tissue evidence="8">Entire body</tissue>
    </source>
</reference>
<evidence type="ECO:0000256" key="6">
    <source>
        <dbReference type="SAM" id="SignalP"/>
    </source>
</evidence>
<dbReference type="InterPro" id="IPR042269">
    <property type="entry name" value="Ser_carbopepase_S28_SKS"/>
</dbReference>
<evidence type="ECO:0000256" key="3">
    <source>
        <dbReference type="ARBA" id="ARBA00022729"/>
    </source>
</evidence>
<dbReference type="Gene3D" id="1.20.120.980">
    <property type="entry name" value="Serine carboxypeptidase S28, SKS domain"/>
    <property type="match status" value="1"/>
</dbReference>
<dbReference type="GO" id="GO:0006508">
    <property type="term" value="P:proteolysis"/>
    <property type="evidence" value="ECO:0007669"/>
    <property type="project" value="UniProtKB-KW"/>
</dbReference>
<dbReference type="InterPro" id="IPR029058">
    <property type="entry name" value="AB_hydrolase_fold"/>
</dbReference>
<organism evidence="7 8">
    <name type="scientific">Agrilus planipennis</name>
    <name type="common">Emerald ash borer</name>
    <name type="synonym">Agrilus marcopoli</name>
    <dbReference type="NCBI Taxonomy" id="224129"/>
    <lineage>
        <taxon>Eukaryota</taxon>
        <taxon>Metazoa</taxon>
        <taxon>Ecdysozoa</taxon>
        <taxon>Arthropoda</taxon>
        <taxon>Hexapoda</taxon>
        <taxon>Insecta</taxon>
        <taxon>Pterygota</taxon>
        <taxon>Neoptera</taxon>
        <taxon>Endopterygota</taxon>
        <taxon>Coleoptera</taxon>
        <taxon>Polyphaga</taxon>
        <taxon>Elateriformia</taxon>
        <taxon>Buprestoidea</taxon>
        <taxon>Buprestidae</taxon>
        <taxon>Agrilinae</taxon>
        <taxon>Agrilus</taxon>
    </lineage>
</organism>
<protein>
    <submittedName>
        <fullName evidence="8">Serine protease K12H4.7</fullName>
    </submittedName>
</protein>
<dbReference type="Gene3D" id="3.40.50.1820">
    <property type="entry name" value="alpha/beta hydrolase"/>
    <property type="match status" value="1"/>
</dbReference>
<proteinExistence type="inferred from homology"/>
<dbReference type="Pfam" id="PF05577">
    <property type="entry name" value="Peptidase_S28"/>
    <property type="match status" value="1"/>
</dbReference>
<accession>A0A1W4WEP0</accession>
<comment type="similarity">
    <text evidence="1">Belongs to the peptidase S28 family.</text>
</comment>
<keyword evidence="2 8" id="KW-0645">Protease</keyword>
<keyword evidence="4" id="KW-0378">Hydrolase</keyword>
<dbReference type="SUPFAM" id="SSF53474">
    <property type="entry name" value="alpha/beta-Hydrolases"/>
    <property type="match status" value="1"/>
</dbReference>
<gene>
    <name evidence="8" type="primary">LOC108732338</name>
</gene>
<dbReference type="InterPro" id="IPR008758">
    <property type="entry name" value="Peptidase_S28"/>
</dbReference>
<dbReference type="PANTHER" id="PTHR11010">
    <property type="entry name" value="PROTEASE S28 PRO-X CARBOXYPEPTIDASE-RELATED"/>
    <property type="match status" value="1"/>
</dbReference>
<dbReference type="InParanoid" id="A0A1W4WEP0"/>
<dbReference type="GO" id="GO:0070008">
    <property type="term" value="F:serine-type exopeptidase activity"/>
    <property type="evidence" value="ECO:0007669"/>
    <property type="project" value="InterPro"/>
</dbReference>
<feature type="chain" id="PRO_5010721830" evidence="6">
    <location>
        <begin position="19"/>
        <end position="471"/>
    </location>
</feature>
<name>A0A1W4WEP0_AGRPL</name>
<dbReference type="KEGG" id="apln:108732338"/>
<sequence>MTTLSSFFLLLCIIAAEGQIFRRRYGPPPVDVPIGRASSPVWGNITQRVDHFNPADKRTWSMRYIYNDECFKSGGPIVIILGGEWTIAIEGLMAGGVYDIACENGGYMFNTEHRYYGKSQPMSDWATENLRYLSTDQALADLAYFIKYQKENVKALQNSTVLVIGSSYSATLATWARIKYPHLVDIAYSSSGPINAKLDFYEYYGVVGDNLALASSSCFEVIKSATSEIETLLETEEGIANVSRLFKTCQPINVTEPSRSFFFNTIADTFAGLVQYAGPGDIERGCFQIENATGSNVEKLASYIRTQYGDSCMDSYNTYVDEYTPTNITTDMSRLWLYQICAELGWFQTSASERQPFGNTFALDSFTQLCKDLFGEKYGEELTSFSVKRANIFNGGDAPEISQYISVQGSGDPWYPVGLLKNLHPTKLAFFVQGSSHSADLSSVSESDSTQLRQTKLAVRETITKWLAEIK</sequence>
<dbReference type="GO" id="GO:0008239">
    <property type="term" value="F:dipeptidyl-peptidase activity"/>
    <property type="evidence" value="ECO:0007669"/>
    <property type="project" value="TreeGrafter"/>
</dbReference>
<feature type="signal peptide" evidence="6">
    <location>
        <begin position="1"/>
        <end position="18"/>
    </location>
</feature>
<keyword evidence="7" id="KW-1185">Reference proteome</keyword>
<keyword evidence="5" id="KW-0325">Glycoprotein</keyword>
<dbReference type="OrthoDB" id="6744928at2759"/>
<evidence type="ECO:0000313" key="8">
    <source>
        <dbReference type="RefSeq" id="XP_018318583.1"/>
    </source>
</evidence>
<dbReference type="GeneID" id="108732338"/>
<evidence type="ECO:0000256" key="1">
    <source>
        <dbReference type="ARBA" id="ARBA00011079"/>
    </source>
</evidence>
<dbReference type="RefSeq" id="XP_018318583.1">
    <property type="nucleotide sequence ID" value="XM_018463081.1"/>
</dbReference>
<evidence type="ECO:0000256" key="2">
    <source>
        <dbReference type="ARBA" id="ARBA00022670"/>
    </source>
</evidence>
<dbReference type="PANTHER" id="PTHR11010:SF5">
    <property type="entry name" value="RE36938P-RELATED"/>
    <property type="match status" value="1"/>
</dbReference>
<dbReference type="FunCoup" id="A0A1W4WEP0">
    <property type="interactions" value="1"/>
</dbReference>